<comment type="similarity">
    <text evidence="1 4">Belongs to the bacterial ribosomal protein bS16 family.</text>
</comment>
<evidence type="ECO:0000256" key="3">
    <source>
        <dbReference type="ARBA" id="ARBA00023274"/>
    </source>
</evidence>
<sequence>MLKLRLKKFGRKGLPSYRLVVIEHSEKRDGRPVEELGFYDSISKRSSFNTDKIIKWLNCGAKPSPTVFALLKKAKIIQNK</sequence>
<dbReference type="RefSeq" id="YP_009497815.1">
    <property type="nucleotide sequence ID" value="NC_038009.1"/>
</dbReference>
<dbReference type="GO" id="GO:0003735">
    <property type="term" value="F:structural constituent of ribosome"/>
    <property type="evidence" value="ECO:0007669"/>
    <property type="project" value="InterPro"/>
</dbReference>
<dbReference type="EMBL" id="MG755808">
    <property type="protein sequence ID" value="AWT40528.1"/>
    <property type="molecule type" value="Genomic_DNA"/>
</dbReference>
<dbReference type="Pfam" id="PF00886">
    <property type="entry name" value="Ribosomal_S16"/>
    <property type="match status" value="1"/>
</dbReference>
<evidence type="ECO:0000256" key="1">
    <source>
        <dbReference type="ARBA" id="ARBA00006668"/>
    </source>
</evidence>
<dbReference type="InterPro" id="IPR023803">
    <property type="entry name" value="Ribosomal_bS16_dom_sf"/>
</dbReference>
<dbReference type="GeneID" id="36960497"/>
<geneLocation type="chloroplast" evidence="5"/>
<reference evidence="5" key="1">
    <citation type="journal article" date="2018" name="Adv. Bot. Res.">
        <title>Evolution of the Plastid Genomes in Diatoms.</title>
        <authorList>
            <person name="Yu M."/>
            <person name="Ashworth M.P."/>
            <person name="Hajrah N.H."/>
            <person name="Khiyami M.A."/>
            <person name="Sabir M.J."/>
            <person name="Alhebshi A.M."/>
            <person name="Al-Malki A.L."/>
            <person name="Sabir J.S.M."/>
            <person name="Theriot E.C."/>
            <person name="Jansen R.K."/>
        </authorList>
    </citation>
    <scope>NUCLEOTIDE SEQUENCE</scope>
</reference>
<dbReference type="NCBIfam" id="TIGR00002">
    <property type="entry name" value="S16"/>
    <property type="match status" value="1"/>
</dbReference>
<dbReference type="Gene3D" id="3.30.1320.10">
    <property type="match status" value="1"/>
</dbReference>
<keyword evidence="5" id="KW-0150">Chloroplast</keyword>
<dbReference type="SUPFAM" id="SSF54565">
    <property type="entry name" value="Ribosomal protein S16"/>
    <property type="match status" value="1"/>
</dbReference>
<evidence type="ECO:0000313" key="5">
    <source>
        <dbReference type="EMBL" id="AWT40528.1"/>
    </source>
</evidence>
<organism evidence="5">
    <name type="scientific">Acanthoceras zachariasii</name>
    <dbReference type="NCBI Taxonomy" id="451788"/>
    <lineage>
        <taxon>Eukaryota</taxon>
        <taxon>Sar</taxon>
        <taxon>Stramenopiles</taxon>
        <taxon>Ochrophyta</taxon>
        <taxon>Bacillariophyta</taxon>
        <taxon>Coscinodiscophyceae</taxon>
        <taxon>Chaetocerotophycidae</taxon>
        <taxon>Chaetocerotales</taxon>
        <taxon>Acanthocerataceae</taxon>
        <taxon>Acanthoceras</taxon>
    </lineage>
</organism>
<keyword evidence="2 4" id="KW-0689">Ribosomal protein</keyword>
<evidence type="ECO:0000256" key="2">
    <source>
        <dbReference type="ARBA" id="ARBA00022980"/>
    </source>
</evidence>
<dbReference type="InterPro" id="IPR000307">
    <property type="entry name" value="Ribosomal_bS16"/>
</dbReference>
<dbReference type="GO" id="GO:0005739">
    <property type="term" value="C:mitochondrion"/>
    <property type="evidence" value="ECO:0007669"/>
    <property type="project" value="GOC"/>
</dbReference>
<proteinExistence type="inferred from homology"/>
<keyword evidence="5" id="KW-0934">Plastid</keyword>
<evidence type="ECO:0000256" key="4">
    <source>
        <dbReference type="HAMAP-Rule" id="MF_00385"/>
    </source>
</evidence>
<dbReference type="AlphaFoldDB" id="A0A2U9NTU9"/>
<name>A0A2U9NTU9_9STRA</name>
<dbReference type="GO" id="GO:0009507">
    <property type="term" value="C:chloroplast"/>
    <property type="evidence" value="ECO:0007669"/>
    <property type="project" value="UniProtKB-SubCell"/>
</dbReference>
<dbReference type="HAMAP" id="MF_00385">
    <property type="entry name" value="Ribosomal_bS16"/>
    <property type="match status" value="1"/>
</dbReference>
<protein>
    <recommendedName>
        <fullName evidence="4">Small ribosomal subunit protein bS16c</fullName>
    </recommendedName>
</protein>
<dbReference type="PANTHER" id="PTHR12919">
    <property type="entry name" value="30S RIBOSOMAL PROTEIN S16"/>
    <property type="match status" value="1"/>
</dbReference>
<keyword evidence="3 4" id="KW-0687">Ribonucleoprotein</keyword>
<dbReference type="GO" id="GO:0032543">
    <property type="term" value="P:mitochondrial translation"/>
    <property type="evidence" value="ECO:0007669"/>
    <property type="project" value="TreeGrafter"/>
</dbReference>
<gene>
    <name evidence="4 5" type="primary">rps16</name>
</gene>
<comment type="subcellular location">
    <subcellularLocation>
        <location evidence="4">Plastid</location>
        <location evidence="4">Chloroplast</location>
    </subcellularLocation>
</comment>
<accession>A0A2U9NTU9</accession>
<dbReference type="PANTHER" id="PTHR12919:SF20">
    <property type="entry name" value="SMALL RIBOSOMAL SUBUNIT PROTEIN BS16M"/>
    <property type="match status" value="1"/>
</dbReference>
<dbReference type="GO" id="GO:0015935">
    <property type="term" value="C:small ribosomal subunit"/>
    <property type="evidence" value="ECO:0007669"/>
    <property type="project" value="TreeGrafter"/>
</dbReference>